<name>A0A1F7RWP6_9BACT</name>
<dbReference type="InterPro" id="IPR050834">
    <property type="entry name" value="Glycosyltransf_2"/>
</dbReference>
<dbReference type="Proteomes" id="UP000178797">
    <property type="component" value="Unassembled WGS sequence"/>
</dbReference>
<comment type="caution">
    <text evidence="2">The sequence shown here is derived from an EMBL/GenBank/DDBJ whole genome shotgun (WGS) entry which is preliminary data.</text>
</comment>
<dbReference type="EMBL" id="MGDE01000109">
    <property type="protein sequence ID" value="OGL45999.1"/>
    <property type="molecule type" value="Genomic_DNA"/>
</dbReference>
<feature type="non-terminal residue" evidence="2">
    <location>
        <position position="275"/>
    </location>
</feature>
<evidence type="ECO:0000313" key="2">
    <source>
        <dbReference type="EMBL" id="OGL45999.1"/>
    </source>
</evidence>
<dbReference type="CDD" id="cd00761">
    <property type="entry name" value="Glyco_tranf_GTA_type"/>
    <property type="match status" value="1"/>
</dbReference>
<dbReference type="PANTHER" id="PTHR43685:SF2">
    <property type="entry name" value="GLYCOSYLTRANSFERASE 2-LIKE DOMAIN-CONTAINING PROTEIN"/>
    <property type="match status" value="1"/>
</dbReference>
<dbReference type="AlphaFoldDB" id="A0A1F7RWP6"/>
<dbReference type="Pfam" id="PF00535">
    <property type="entry name" value="Glycos_transf_2"/>
    <property type="match status" value="1"/>
</dbReference>
<reference evidence="2 3" key="1">
    <citation type="journal article" date="2016" name="Nat. Commun.">
        <title>Thousands of microbial genomes shed light on interconnected biogeochemical processes in an aquifer system.</title>
        <authorList>
            <person name="Anantharaman K."/>
            <person name="Brown C.T."/>
            <person name="Hug L.A."/>
            <person name="Sharon I."/>
            <person name="Castelle C.J."/>
            <person name="Probst A.J."/>
            <person name="Thomas B.C."/>
            <person name="Singh A."/>
            <person name="Wilkins M.J."/>
            <person name="Karaoz U."/>
            <person name="Brodie E.L."/>
            <person name="Williams K.H."/>
            <person name="Hubbard S.S."/>
            <person name="Banfield J.F."/>
        </authorList>
    </citation>
    <scope>NUCLEOTIDE SEQUENCE [LARGE SCALE GENOMIC DNA]</scope>
</reference>
<sequence length="275" mass="32050">MPRVSVIMPCYNLGQYLNEAVESVLSQTFQDFEIIIVNDGSTDEFTNKLLANYNKPKTRVLTTDNEGLPSARNNGIKISSGQYICCLDADDKYHPEFLEKTVEVLDKDVEHKCGFVTTWFNAFGEVDAVWDTIDYNPYRLAVKNSVHVASLFRKECWEKKGGYSTNLSGYQDWDFWISIVAIGYKWFCIKEPLFYYRVRPHSMIKESDTKKIALYRQVIKNNIGFYTNNCEPILAQFMEDMEVVKKDYLNINKLYQELTQTHQELTQTHQELTQT</sequence>
<dbReference type="Gene3D" id="3.90.550.10">
    <property type="entry name" value="Spore Coat Polysaccharide Biosynthesis Protein SpsA, Chain A"/>
    <property type="match status" value="1"/>
</dbReference>
<evidence type="ECO:0000259" key="1">
    <source>
        <dbReference type="Pfam" id="PF00535"/>
    </source>
</evidence>
<dbReference type="InterPro" id="IPR001173">
    <property type="entry name" value="Glyco_trans_2-like"/>
</dbReference>
<proteinExistence type="predicted"/>
<accession>A0A1F7RWP6</accession>
<protein>
    <recommendedName>
        <fullName evidence="1">Glycosyltransferase 2-like domain-containing protein</fullName>
    </recommendedName>
</protein>
<dbReference type="SUPFAM" id="SSF53448">
    <property type="entry name" value="Nucleotide-diphospho-sugar transferases"/>
    <property type="match status" value="1"/>
</dbReference>
<dbReference type="InterPro" id="IPR029044">
    <property type="entry name" value="Nucleotide-diphossugar_trans"/>
</dbReference>
<dbReference type="PANTHER" id="PTHR43685">
    <property type="entry name" value="GLYCOSYLTRANSFERASE"/>
    <property type="match status" value="1"/>
</dbReference>
<organism evidence="2 3">
    <name type="scientific">Candidatus Schekmanbacteria bacterium RBG_16_38_10</name>
    <dbReference type="NCBI Taxonomy" id="1817879"/>
    <lineage>
        <taxon>Bacteria</taxon>
        <taxon>Candidatus Schekmaniibacteriota</taxon>
    </lineage>
</organism>
<evidence type="ECO:0000313" key="3">
    <source>
        <dbReference type="Proteomes" id="UP000178797"/>
    </source>
</evidence>
<feature type="domain" description="Glycosyltransferase 2-like" evidence="1">
    <location>
        <begin position="5"/>
        <end position="122"/>
    </location>
</feature>
<gene>
    <name evidence="2" type="ORF">A2W05_01185</name>
</gene>